<dbReference type="Pfam" id="PF00565">
    <property type="entry name" value="SNase"/>
    <property type="match status" value="1"/>
</dbReference>
<dbReference type="AlphaFoldDB" id="A0A1E5XU12"/>
<dbReference type="InterPro" id="IPR035437">
    <property type="entry name" value="SNase_OB-fold_sf"/>
</dbReference>
<dbReference type="OrthoDB" id="7618306at2"/>
<feature type="signal peptide" evidence="4">
    <location>
        <begin position="1"/>
        <end position="28"/>
    </location>
</feature>
<reference evidence="6 7" key="1">
    <citation type="journal article" date="2015" name="Genome Announc.">
        <title>Genome Assemblies of Three Soil-Associated Devosia species: D. insulae, D. limi, and D. soli.</title>
        <authorList>
            <person name="Hassan Y.I."/>
            <person name="Lepp D."/>
            <person name="Zhou T."/>
        </authorList>
    </citation>
    <scope>NUCLEOTIDE SEQUENCE [LARGE SCALE GENOMIC DNA]</scope>
    <source>
        <strain evidence="6 7">DS-56</strain>
    </source>
</reference>
<gene>
    <name evidence="6" type="ORF">VW23_013295</name>
</gene>
<keyword evidence="2" id="KW-0255">Endonuclease</keyword>
<keyword evidence="3" id="KW-0378">Hydrolase</keyword>
<dbReference type="SUPFAM" id="SSF50199">
    <property type="entry name" value="Staphylococcal nuclease"/>
    <property type="match status" value="1"/>
</dbReference>
<keyword evidence="4" id="KW-0732">Signal</keyword>
<accession>A0A1E5XU12</accession>
<evidence type="ECO:0000256" key="3">
    <source>
        <dbReference type="ARBA" id="ARBA00022801"/>
    </source>
</evidence>
<dbReference type="PANTHER" id="PTHR12302:SF3">
    <property type="entry name" value="SERINE_THREONINE-PROTEIN KINASE 31"/>
    <property type="match status" value="1"/>
</dbReference>
<feature type="chain" id="PRO_5009190528" evidence="4">
    <location>
        <begin position="29"/>
        <end position="274"/>
    </location>
</feature>
<keyword evidence="1" id="KW-0540">Nuclease</keyword>
<dbReference type="PROSITE" id="PS50830">
    <property type="entry name" value="TNASE_3"/>
    <property type="match status" value="1"/>
</dbReference>
<dbReference type="SMART" id="SM00318">
    <property type="entry name" value="SNc"/>
    <property type="match status" value="1"/>
</dbReference>
<dbReference type="GO" id="GO:0004519">
    <property type="term" value="F:endonuclease activity"/>
    <property type="evidence" value="ECO:0007669"/>
    <property type="project" value="UniProtKB-KW"/>
</dbReference>
<evidence type="ECO:0000313" key="7">
    <source>
        <dbReference type="Proteomes" id="UP000095463"/>
    </source>
</evidence>
<feature type="domain" description="TNase-like" evidence="5">
    <location>
        <begin position="36"/>
        <end position="169"/>
    </location>
</feature>
<protein>
    <submittedName>
        <fullName evidence="6">Nuclease (SNase)</fullName>
    </submittedName>
</protein>
<dbReference type="Gene3D" id="2.40.50.90">
    <property type="match status" value="1"/>
</dbReference>
<organism evidence="6 7">
    <name type="scientific">Devosia insulae DS-56</name>
    <dbReference type="NCBI Taxonomy" id="1116389"/>
    <lineage>
        <taxon>Bacteria</taxon>
        <taxon>Pseudomonadati</taxon>
        <taxon>Pseudomonadota</taxon>
        <taxon>Alphaproteobacteria</taxon>
        <taxon>Hyphomicrobiales</taxon>
        <taxon>Devosiaceae</taxon>
        <taxon>Devosia</taxon>
    </lineage>
</organism>
<proteinExistence type="predicted"/>
<sequence length="274" mass="30081">MGPSLLARNVLRFAAAAVFVAMPLSALAMGCDGLVDGPKGTVMSVTDGDTVVLDTGVVVRLIGTQAPKLPLGREGFETWPKAEEARLALEALTLGKRVAVRHGGEQVDRHGRTLGQLFVVDTPELWVQQRMIADGWARVYSFPDNRACLPQLLSAEGSARLMKLGIWADPYYLVRRADRPAELAGRLGHYELVEGRVLLADEAQGRIYLNFGRSWKEDFTAVLERSAVQLFARSGLDPLKLEGAFVRIRGWMDDVDGPRVEVTHPEQIEVLLAP</sequence>
<dbReference type="Proteomes" id="UP000095463">
    <property type="component" value="Unassembled WGS sequence"/>
</dbReference>
<evidence type="ECO:0000313" key="6">
    <source>
        <dbReference type="EMBL" id="OEO32063.1"/>
    </source>
</evidence>
<dbReference type="EMBL" id="LAJE02000095">
    <property type="protein sequence ID" value="OEO32063.1"/>
    <property type="molecule type" value="Genomic_DNA"/>
</dbReference>
<comment type="caution">
    <text evidence="6">The sequence shown here is derived from an EMBL/GenBank/DDBJ whole genome shotgun (WGS) entry which is preliminary data.</text>
</comment>
<dbReference type="InterPro" id="IPR016071">
    <property type="entry name" value="Staphylococal_nuclease_OB-fold"/>
</dbReference>
<name>A0A1E5XU12_9HYPH</name>
<keyword evidence="7" id="KW-1185">Reference proteome</keyword>
<evidence type="ECO:0000256" key="4">
    <source>
        <dbReference type="SAM" id="SignalP"/>
    </source>
</evidence>
<evidence type="ECO:0000256" key="2">
    <source>
        <dbReference type="ARBA" id="ARBA00022759"/>
    </source>
</evidence>
<evidence type="ECO:0000259" key="5">
    <source>
        <dbReference type="PROSITE" id="PS50830"/>
    </source>
</evidence>
<dbReference type="PANTHER" id="PTHR12302">
    <property type="entry name" value="EBNA2 BINDING PROTEIN P100"/>
    <property type="match status" value="1"/>
</dbReference>
<dbReference type="GO" id="GO:0016787">
    <property type="term" value="F:hydrolase activity"/>
    <property type="evidence" value="ECO:0007669"/>
    <property type="project" value="UniProtKB-KW"/>
</dbReference>
<evidence type="ECO:0000256" key="1">
    <source>
        <dbReference type="ARBA" id="ARBA00022722"/>
    </source>
</evidence>